<feature type="transmembrane region" description="Helical" evidence="8">
    <location>
        <begin position="192"/>
        <end position="211"/>
    </location>
</feature>
<dbReference type="RefSeq" id="WP_188856440.1">
    <property type="nucleotide sequence ID" value="NZ_BMOS01000006.1"/>
</dbReference>
<keyword evidence="7 8" id="KW-0472">Membrane</keyword>
<feature type="transmembrane region" description="Helical" evidence="8">
    <location>
        <begin position="117"/>
        <end position="139"/>
    </location>
</feature>
<keyword evidence="3" id="KW-0813">Transport</keyword>
<comment type="caution">
    <text evidence="9">The sequence shown here is derived from an EMBL/GenBank/DDBJ whole genome shotgun (WGS) entry which is preliminary data.</text>
</comment>
<feature type="transmembrane region" description="Helical" evidence="8">
    <location>
        <begin position="276"/>
        <end position="299"/>
    </location>
</feature>
<evidence type="ECO:0000313" key="9">
    <source>
        <dbReference type="EMBL" id="GGN54444.1"/>
    </source>
</evidence>
<keyword evidence="10" id="KW-1185">Reference proteome</keyword>
<sequence length="369" mass="40713">MSPFKYADESIQSQDIMIAIPSVAIAVSILDLPGILAKSVRFADGWIAIIIAGILAVSLTWFVAKIVSKFPNQSFLSYSSSLLSKPVAYLLTLLFAIQGMMIAAYEVSSISIISKQYLFDTTPVEVIGLSFLLIVVYSVSGSRVGLFRLNAMFLPLIFLVTGLLIIFAIGFMKLDNVLPVFTTGINGYVKGTIDSALAYAGIGILFFYIPLVKDINKVPGRAAFGMSWVVLLYLLIYLVCIAVFGQATTEVIRLPLIELAKSIKIPGGFFERMESLFFVIWITSIFTTAMMTYDVAVMALQSILPKLKKHTIVFGLSPLIYFISTLPNNFLENVKFEEYLAYTTSILPVFVVIPLWIMYGIKGGKNRGQ</sequence>
<dbReference type="EMBL" id="BMOS01000006">
    <property type="protein sequence ID" value="GGN54444.1"/>
    <property type="molecule type" value="Genomic_DNA"/>
</dbReference>
<name>A0A918D0N8_9BACI</name>
<dbReference type="Proteomes" id="UP000624041">
    <property type="component" value="Unassembled WGS sequence"/>
</dbReference>
<feature type="transmembrane region" description="Helical" evidence="8">
    <location>
        <begin position="16"/>
        <end position="40"/>
    </location>
</feature>
<gene>
    <name evidence="9" type="primary">gerLB</name>
    <name evidence="9" type="ORF">GCM10007971_12170</name>
</gene>
<reference evidence="9" key="2">
    <citation type="submission" date="2020-09" db="EMBL/GenBank/DDBJ databases">
        <authorList>
            <person name="Sun Q."/>
            <person name="Ohkuma M."/>
        </authorList>
    </citation>
    <scope>NUCLEOTIDE SEQUENCE</scope>
    <source>
        <strain evidence="9">JCM 17251</strain>
    </source>
</reference>
<evidence type="ECO:0000256" key="3">
    <source>
        <dbReference type="ARBA" id="ARBA00022448"/>
    </source>
</evidence>
<dbReference type="InterPro" id="IPR004761">
    <property type="entry name" value="Spore_GerAB"/>
</dbReference>
<evidence type="ECO:0000256" key="2">
    <source>
        <dbReference type="ARBA" id="ARBA00007998"/>
    </source>
</evidence>
<keyword evidence="4" id="KW-0309">Germination</keyword>
<evidence type="ECO:0000256" key="5">
    <source>
        <dbReference type="ARBA" id="ARBA00022692"/>
    </source>
</evidence>
<dbReference type="GO" id="GO:0009847">
    <property type="term" value="P:spore germination"/>
    <property type="evidence" value="ECO:0007669"/>
    <property type="project" value="InterPro"/>
</dbReference>
<proteinExistence type="inferred from homology"/>
<organism evidence="9 10">
    <name type="scientific">Oceanobacillus indicireducens</name>
    <dbReference type="NCBI Taxonomy" id="1004261"/>
    <lineage>
        <taxon>Bacteria</taxon>
        <taxon>Bacillati</taxon>
        <taxon>Bacillota</taxon>
        <taxon>Bacilli</taxon>
        <taxon>Bacillales</taxon>
        <taxon>Bacillaceae</taxon>
        <taxon>Oceanobacillus</taxon>
    </lineage>
</organism>
<dbReference type="GO" id="GO:0016020">
    <property type="term" value="C:membrane"/>
    <property type="evidence" value="ECO:0007669"/>
    <property type="project" value="UniProtKB-SubCell"/>
</dbReference>
<feature type="transmembrane region" description="Helical" evidence="8">
    <location>
        <begin position="339"/>
        <end position="359"/>
    </location>
</feature>
<evidence type="ECO:0000313" key="10">
    <source>
        <dbReference type="Proteomes" id="UP000624041"/>
    </source>
</evidence>
<protein>
    <submittedName>
        <fullName evidence="9">Germination protein GerLB</fullName>
    </submittedName>
</protein>
<feature type="transmembrane region" description="Helical" evidence="8">
    <location>
        <begin position="87"/>
        <end position="105"/>
    </location>
</feature>
<dbReference type="NCBIfam" id="TIGR00912">
    <property type="entry name" value="2A0309"/>
    <property type="match status" value="1"/>
</dbReference>
<dbReference type="Pfam" id="PF03845">
    <property type="entry name" value="Spore_permease"/>
    <property type="match status" value="1"/>
</dbReference>
<keyword evidence="6 8" id="KW-1133">Transmembrane helix</keyword>
<dbReference type="PANTHER" id="PTHR34975:SF2">
    <property type="entry name" value="SPORE GERMINATION PROTEIN A2"/>
    <property type="match status" value="1"/>
</dbReference>
<accession>A0A918D0N8</accession>
<evidence type="ECO:0000256" key="8">
    <source>
        <dbReference type="SAM" id="Phobius"/>
    </source>
</evidence>
<comment type="subcellular location">
    <subcellularLocation>
        <location evidence="1">Membrane</location>
        <topology evidence="1">Multi-pass membrane protein</topology>
    </subcellularLocation>
</comment>
<dbReference type="PANTHER" id="PTHR34975">
    <property type="entry name" value="SPORE GERMINATION PROTEIN A2"/>
    <property type="match status" value="1"/>
</dbReference>
<comment type="similarity">
    <text evidence="2">Belongs to the amino acid-polyamine-organocation (APC) superfamily. Spore germination protein (SGP) (TC 2.A.3.9) family.</text>
</comment>
<keyword evidence="5 8" id="KW-0812">Transmembrane</keyword>
<feature type="transmembrane region" description="Helical" evidence="8">
    <location>
        <begin position="46"/>
        <end position="67"/>
    </location>
</feature>
<evidence type="ECO:0000256" key="4">
    <source>
        <dbReference type="ARBA" id="ARBA00022544"/>
    </source>
</evidence>
<feature type="transmembrane region" description="Helical" evidence="8">
    <location>
        <begin position="151"/>
        <end position="172"/>
    </location>
</feature>
<reference evidence="9" key="1">
    <citation type="journal article" date="2014" name="Int. J. Syst. Evol. Microbiol.">
        <title>Complete genome sequence of Corynebacterium casei LMG S-19264T (=DSM 44701T), isolated from a smear-ripened cheese.</title>
        <authorList>
            <consortium name="US DOE Joint Genome Institute (JGI-PGF)"/>
            <person name="Walter F."/>
            <person name="Albersmeier A."/>
            <person name="Kalinowski J."/>
            <person name="Ruckert C."/>
        </authorList>
    </citation>
    <scope>NUCLEOTIDE SEQUENCE</scope>
    <source>
        <strain evidence="9">JCM 17251</strain>
    </source>
</reference>
<evidence type="ECO:0000256" key="1">
    <source>
        <dbReference type="ARBA" id="ARBA00004141"/>
    </source>
</evidence>
<feature type="transmembrane region" description="Helical" evidence="8">
    <location>
        <begin position="223"/>
        <end position="245"/>
    </location>
</feature>
<dbReference type="AlphaFoldDB" id="A0A918D0N8"/>
<feature type="transmembrane region" description="Helical" evidence="8">
    <location>
        <begin position="311"/>
        <end position="327"/>
    </location>
</feature>
<evidence type="ECO:0000256" key="7">
    <source>
        <dbReference type="ARBA" id="ARBA00023136"/>
    </source>
</evidence>
<evidence type="ECO:0000256" key="6">
    <source>
        <dbReference type="ARBA" id="ARBA00022989"/>
    </source>
</evidence>